<dbReference type="PROSITE" id="PS50013">
    <property type="entry name" value="CHROMO_2"/>
    <property type="match status" value="1"/>
</dbReference>
<comment type="subcellular location">
    <subcellularLocation>
        <location evidence="1">Nucleus</location>
    </subcellularLocation>
</comment>
<dbReference type="PANTHER" id="PTHR22812">
    <property type="entry name" value="CHROMOBOX PROTEIN"/>
    <property type="match status" value="1"/>
</dbReference>
<gene>
    <name evidence="5" type="primary">HP6</name>
</gene>
<dbReference type="Pfam" id="PF01393">
    <property type="entry name" value="Chromo_shadow"/>
    <property type="match status" value="1"/>
</dbReference>
<name>A0AB39YX48_DROSZ</name>
<evidence type="ECO:0000256" key="2">
    <source>
        <dbReference type="ARBA" id="ARBA00023242"/>
    </source>
</evidence>
<dbReference type="GO" id="GO:0005694">
    <property type="term" value="C:chromosome"/>
    <property type="evidence" value="ECO:0007669"/>
    <property type="project" value="UniProtKB-ARBA"/>
</dbReference>
<dbReference type="GO" id="GO:0005634">
    <property type="term" value="C:nucleus"/>
    <property type="evidence" value="ECO:0007669"/>
    <property type="project" value="UniProtKB-SubCell"/>
</dbReference>
<feature type="domain" description="Chromo" evidence="3">
    <location>
        <begin position="42"/>
        <end position="100"/>
    </location>
</feature>
<dbReference type="InterPro" id="IPR051219">
    <property type="entry name" value="Heterochromatin_chromo-domain"/>
</dbReference>
<evidence type="ECO:0000256" key="1">
    <source>
        <dbReference type="ARBA" id="ARBA00004123"/>
    </source>
</evidence>
<dbReference type="AlphaFoldDB" id="A0AB39YX48"/>
<evidence type="ECO:0000259" key="3">
    <source>
        <dbReference type="PROSITE" id="PS50013"/>
    </source>
</evidence>
<dbReference type="SMART" id="SM00300">
    <property type="entry name" value="ChSh"/>
    <property type="match status" value="1"/>
</dbReference>
<dbReference type="RefSeq" id="XP_016923427.3">
    <property type="nucleotide sequence ID" value="XM_017067938.4"/>
</dbReference>
<evidence type="ECO:0000313" key="4">
    <source>
        <dbReference type="Proteomes" id="UP001652628"/>
    </source>
</evidence>
<keyword evidence="4" id="KW-1185">Reference proteome</keyword>
<accession>A0AB39YX48</accession>
<dbReference type="SUPFAM" id="SSF54160">
    <property type="entry name" value="Chromo domain-like"/>
    <property type="match status" value="1"/>
</dbReference>
<proteinExistence type="predicted"/>
<dbReference type="InterPro" id="IPR008251">
    <property type="entry name" value="Chromo_shadow_dom"/>
</dbReference>
<protein>
    <submittedName>
        <fullName evidence="5">Chromobox protein homolog 1</fullName>
    </submittedName>
</protein>
<sequence>MDRKKVMEKPYIKRSISKTVRDQYKCFLEKNPDSPKGFERGLEPLRIVGVTDSSGELMYLMLWKGSDCVDEVPAELAHNRCPQLVIRFYEERLVWASKERGK</sequence>
<organism evidence="4 5">
    <name type="scientific">Drosophila suzukii</name>
    <name type="common">Spotted-wing drosophila fruit fly</name>
    <dbReference type="NCBI Taxonomy" id="28584"/>
    <lineage>
        <taxon>Eukaryota</taxon>
        <taxon>Metazoa</taxon>
        <taxon>Ecdysozoa</taxon>
        <taxon>Arthropoda</taxon>
        <taxon>Hexapoda</taxon>
        <taxon>Insecta</taxon>
        <taxon>Pterygota</taxon>
        <taxon>Neoptera</taxon>
        <taxon>Endopterygota</taxon>
        <taxon>Diptera</taxon>
        <taxon>Brachycera</taxon>
        <taxon>Muscomorpha</taxon>
        <taxon>Ephydroidea</taxon>
        <taxon>Drosophilidae</taxon>
        <taxon>Drosophila</taxon>
        <taxon>Sophophora</taxon>
    </lineage>
</organism>
<reference evidence="4" key="1">
    <citation type="submission" date="2025-05" db="UniProtKB">
        <authorList>
            <consortium name="RefSeq"/>
        </authorList>
    </citation>
    <scope>NUCLEOTIDE SEQUENCE [LARGE SCALE GENOMIC DNA]</scope>
</reference>
<dbReference type="GeneID" id="108004853"/>
<dbReference type="InterPro" id="IPR000953">
    <property type="entry name" value="Chromo/chromo_shadow_dom"/>
</dbReference>
<dbReference type="InterPro" id="IPR016197">
    <property type="entry name" value="Chromo-like_dom_sf"/>
</dbReference>
<dbReference type="Gene3D" id="2.40.50.40">
    <property type="match status" value="1"/>
</dbReference>
<dbReference type="Proteomes" id="UP001652628">
    <property type="component" value="Chromosome 2L"/>
</dbReference>
<evidence type="ECO:0000313" key="5">
    <source>
        <dbReference type="RefSeq" id="XP_016923427.3"/>
    </source>
</evidence>
<reference evidence="5" key="2">
    <citation type="submission" date="2025-08" db="UniProtKB">
        <authorList>
            <consortium name="RefSeq"/>
        </authorList>
    </citation>
    <scope>IDENTIFICATION</scope>
</reference>
<keyword evidence="2" id="KW-0539">Nucleus</keyword>